<dbReference type="RefSeq" id="WP_191707549.1">
    <property type="nucleotide sequence ID" value="NZ_JACSQA010000014.1"/>
</dbReference>
<accession>A0ABR8XCU2</accession>
<sequence>MDKKQANFEQAIENIKKMLTTMNYGSITLIVQDNTIVQIEKNEKIRLK</sequence>
<name>A0ABR8XCU2_9BACL</name>
<keyword evidence="2" id="KW-1185">Reference proteome</keyword>
<dbReference type="EMBL" id="JACSQA010000014">
    <property type="protein sequence ID" value="MBD8027071.1"/>
    <property type="molecule type" value="Genomic_DNA"/>
</dbReference>
<dbReference type="Proteomes" id="UP000640930">
    <property type="component" value="Unassembled WGS sequence"/>
</dbReference>
<reference evidence="1 2" key="1">
    <citation type="submission" date="2020-08" db="EMBL/GenBank/DDBJ databases">
        <title>A Genomic Blueprint of the Chicken Gut Microbiome.</title>
        <authorList>
            <person name="Gilroy R."/>
            <person name="Ravi A."/>
            <person name="Getino M."/>
            <person name="Pursley I."/>
            <person name="Horton D.L."/>
            <person name="Alikhan N.-F."/>
            <person name="Baker D."/>
            <person name="Gharbi K."/>
            <person name="Hall N."/>
            <person name="Watson M."/>
            <person name="Adriaenssens E.M."/>
            <person name="Foster-Nyarko E."/>
            <person name="Jarju S."/>
            <person name="Secka A."/>
            <person name="Antonio M."/>
            <person name="Oren A."/>
            <person name="Chaudhuri R."/>
            <person name="La Ragione R.M."/>
            <person name="Hildebrand F."/>
            <person name="Pallen M.J."/>
        </authorList>
    </citation>
    <scope>NUCLEOTIDE SEQUENCE [LARGE SCALE GENOMIC DNA]</scope>
    <source>
        <strain evidence="1 2">Re31</strain>
    </source>
</reference>
<dbReference type="Pfam" id="PF10055">
    <property type="entry name" value="DUF2292"/>
    <property type="match status" value="1"/>
</dbReference>
<comment type="caution">
    <text evidence="1">The sequence shown here is derived from an EMBL/GenBank/DDBJ whole genome shotgun (WGS) entry which is preliminary data.</text>
</comment>
<dbReference type="InterPro" id="IPR018743">
    <property type="entry name" value="DUF2292"/>
</dbReference>
<proteinExistence type="predicted"/>
<protein>
    <submittedName>
        <fullName evidence="1">YezD family protein</fullName>
    </submittedName>
</protein>
<evidence type="ECO:0000313" key="2">
    <source>
        <dbReference type="Proteomes" id="UP000640930"/>
    </source>
</evidence>
<organism evidence="1 2">
    <name type="scientific">Ureibacillus galli</name>
    <dbReference type="NCBI Taxonomy" id="2762222"/>
    <lineage>
        <taxon>Bacteria</taxon>
        <taxon>Bacillati</taxon>
        <taxon>Bacillota</taxon>
        <taxon>Bacilli</taxon>
        <taxon>Bacillales</taxon>
        <taxon>Caryophanaceae</taxon>
        <taxon>Ureibacillus</taxon>
    </lineage>
</organism>
<gene>
    <name evidence="1" type="ORF">H9636_10445</name>
</gene>
<evidence type="ECO:0000313" key="1">
    <source>
        <dbReference type="EMBL" id="MBD8027071.1"/>
    </source>
</evidence>